<dbReference type="SMART" id="SM00283">
    <property type="entry name" value="MA"/>
    <property type="match status" value="1"/>
</dbReference>
<name>A0A2A2MSK0_9VIBR</name>
<dbReference type="EMBL" id="VTXP01000009">
    <property type="protein sequence ID" value="NOJ24482.1"/>
    <property type="molecule type" value="Genomic_DNA"/>
</dbReference>
<dbReference type="RefSeq" id="WP_038513181.1">
    <property type="nucleotide sequence ID" value="NZ_CP009264.1"/>
</dbReference>
<dbReference type="EMBL" id="JXXR01000015">
    <property type="protein sequence ID" value="KJY71935.1"/>
    <property type="molecule type" value="Genomic_DNA"/>
</dbReference>
<dbReference type="GO" id="GO:0006935">
    <property type="term" value="P:chemotaxis"/>
    <property type="evidence" value="ECO:0007669"/>
    <property type="project" value="UniProtKB-ARBA"/>
</dbReference>
<dbReference type="InterPro" id="IPR035965">
    <property type="entry name" value="PAS-like_dom_sf"/>
</dbReference>
<dbReference type="KEGG" id="vct:JV59_35810"/>
<evidence type="ECO:0000313" key="6">
    <source>
        <dbReference type="EMBL" id="NOJ24482.1"/>
    </source>
</evidence>
<dbReference type="Pfam" id="PF00015">
    <property type="entry name" value="MCPsignal"/>
    <property type="match status" value="1"/>
</dbReference>
<dbReference type="CDD" id="cd00130">
    <property type="entry name" value="PAS"/>
    <property type="match status" value="2"/>
</dbReference>
<dbReference type="GO" id="GO:0016020">
    <property type="term" value="C:membrane"/>
    <property type="evidence" value="ECO:0007669"/>
    <property type="project" value="InterPro"/>
</dbReference>
<dbReference type="InterPro" id="IPR004089">
    <property type="entry name" value="MCPsignal_dom"/>
</dbReference>
<evidence type="ECO:0000256" key="1">
    <source>
        <dbReference type="PROSITE-ProRule" id="PRU00284"/>
    </source>
</evidence>
<dbReference type="InterPro" id="IPR000014">
    <property type="entry name" value="PAS"/>
</dbReference>
<dbReference type="PANTHER" id="PTHR24422:SF10">
    <property type="entry name" value="CHEMOTAXIS PROTEIN METHYLTRANSFERASE 2"/>
    <property type="match status" value="1"/>
</dbReference>
<keyword evidence="1" id="KW-0807">Transducer</keyword>
<dbReference type="SMART" id="SM00086">
    <property type="entry name" value="PAC"/>
    <property type="match status" value="2"/>
</dbReference>
<feature type="domain" description="PAC" evidence="4">
    <location>
        <begin position="211"/>
        <end position="265"/>
    </location>
</feature>
<feature type="domain" description="Methyl-accepting transducer" evidence="2">
    <location>
        <begin position="263"/>
        <end position="436"/>
    </location>
</feature>
<comment type="caution">
    <text evidence="5">The sequence shown here is derived from an EMBL/GenBank/DDBJ whole genome shotgun (WGS) entry which is preliminary data.</text>
</comment>
<dbReference type="Pfam" id="PF08448">
    <property type="entry name" value="PAS_4"/>
    <property type="match status" value="1"/>
</dbReference>
<protein>
    <submittedName>
        <fullName evidence="5">Chemotaxis protein</fullName>
    </submittedName>
    <submittedName>
        <fullName evidence="6">PAS domain S-box protein</fullName>
    </submittedName>
</protein>
<dbReference type="InterPro" id="IPR050903">
    <property type="entry name" value="Bact_Chemotaxis_MeTrfase"/>
</dbReference>
<dbReference type="Proteomes" id="UP000576645">
    <property type="component" value="Unassembled WGS sequence"/>
</dbReference>
<dbReference type="STRING" id="190893.BA953_05580"/>
<dbReference type="AlphaFoldDB" id="A0A2A2MSK0"/>
<dbReference type="PANTHER" id="PTHR24422">
    <property type="entry name" value="CHEMOTAXIS PROTEIN METHYLTRANSFERASE"/>
    <property type="match status" value="1"/>
</dbReference>
<dbReference type="SMART" id="SM00091">
    <property type="entry name" value="PAS"/>
    <property type="match status" value="2"/>
</dbReference>
<dbReference type="InterPro" id="IPR013656">
    <property type="entry name" value="PAS_4"/>
</dbReference>
<dbReference type="GO" id="GO:0007165">
    <property type="term" value="P:signal transduction"/>
    <property type="evidence" value="ECO:0007669"/>
    <property type="project" value="UniProtKB-KW"/>
</dbReference>
<evidence type="ECO:0000259" key="2">
    <source>
        <dbReference type="PROSITE" id="PS50111"/>
    </source>
</evidence>
<feature type="domain" description="PAS" evidence="3">
    <location>
        <begin position="38"/>
        <end position="64"/>
    </location>
</feature>
<organism evidence="5">
    <name type="scientific">Vibrio coralliilyticus</name>
    <dbReference type="NCBI Taxonomy" id="190893"/>
    <lineage>
        <taxon>Bacteria</taxon>
        <taxon>Pseudomonadati</taxon>
        <taxon>Pseudomonadota</taxon>
        <taxon>Gammaproteobacteria</taxon>
        <taxon>Vibrionales</taxon>
        <taxon>Vibrionaceae</taxon>
        <taxon>Vibrio</taxon>
    </lineage>
</organism>
<feature type="domain" description="PAC" evidence="4">
    <location>
        <begin position="93"/>
        <end position="145"/>
    </location>
</feature>
<dbReference type="PROSITE" id="PS50113">
    <property type="entry name" value="PAC"/>
    <property type="match status" value="2"/>
</dbReference>
<sequence>MWPFDKNNEESEQKLSLQHHNHLIVASMSKSLVTIEFDTEGHIQNASPLFLQAMGYQPEELMGKHHRIFCDKSYTQSADYTQFWQSLARGEVKSGTFERYSKTGDLVIIEATYFPIFDDTGSVKSVMKIASDVTEKVKKAQADKDLITALHQNFAVIEFQPDGTILDANKNFLSGLGYAIEQVQGQHHRMFCFDDFYQENPNFWRELAQGRAFSGRFLRKTSYGEELWIQASYSPVRNEKGEVYKVVKFASDITDDVNREMAISEAANIAYSTALQTSQVAQEGNQVLQDTVGISQRMMDNLTVSISQVEELASLSDDVSEIVKTIGSIAEQTNLLALNAAIEAARAGDQGRGFAVVADEVRKLASRTSESTEEITQVVNKNMSLTKEVTQAMNDVNYVAQEASGKIQTVSETMDEIYTGAESVASAVNSFKGNES</sequence>
<reference evidence="5" key="1">
    <citation type="journal article" date="2015" name="BMC Genomics">
        <title>Genome mining reveals unlocked bioactive potential of marine Gram-negative bacteria.</title>
        <authorList>
            <person name="Machado H."/>
            <person name="Sonnenschein E.C."/>
            <person name="Melchiorsen J."/>
            <person name="Gram L."/>
        </authorList>
    </citation>
    <scope>NUCLEOTIDE SEQUENCE</scope>
    <source>
        <strain evidence="5">S2052</strain>
    </source>
</reference>
<evidence type="ECO:0000259" key="3">
    <source>
        <dbReference type="PROSITE" id="PS50112"/>
    </source>
</evidence>
<dbReference type="SUPFAM" id="SSF58104">
    <property type="entry name" value="Methyl-accepting chemotaxis protein (MCP) signaling domain"/>
    <property type="match status" value="1"/>
</dbReference>
<dbReference type="NCBIfam" id="TIGR00229">
    <property type="entry name" value="sensory_box"/>
    <property type="match status" value="2"/>
</dbReference>
<accession>A0A2A2MSK0</accession>
<dbReference type="Gene3D" id="1.10.287.950">
    <property type="entry name" value="Methyl-accepting chemotaxis protein"/>
    <property type="match status" value="1"/>
</dbReference>
<reference evidence="6 7" key="2">
    <citation type="submission" date="2019-09" db="EMBL/GenBank/DDBJ databases">
        <title>Draft genome sequencing and comparative genomics of hatchery-associated Vibrios.</title>
        <authorList>
            <person name="Kehlet-Delgado H."/>
            <person name="Mueller R.S."/>
        </authorList>
    </citation>
    <scope>NUCLEOTIDE SEQUENCE [LARGE SCALE GENOMIC DNA]</scope>
    <source>
        <strain evidence="6 7">09-121-3</strain>
    </source>
</reference>
<evidence type="ECO:0000313" key="7">
    <source>
        <dbReference type="Proteomes" id="UP000576645"/>
    </source>
</evidence>
<dbReference type="InterPro" id="IPR000700">
    <property type="entry name" value="PAS-assoc_C"/>
</dbReference>
<dbReference type="InterPro" id="IPR001610">
    <property type="entry name" value="PAC"/>
</dbReference>
<gene>
    <name evidence="6" type="ORF">F0238_17280</name>
    <name evidence="5" type="ORF">TW71_13190</name>
</gene>
<dbReference type="PROSITE" id="PS50112">
    <property type="entry name" value="PAS"/>
    <property type="match status" value="1"/>
</dbReference>
<evidence type="ECO:0000313" key="5">
    <source>
        <dbReference type="EMBL" id="KJY71935.1"/>
    </source>
</evidence>
<proteinExistence type="predicted"/>
<dbReference type="PROSITE" id="PS50111">
    <property type="entry name" value="CHEMOTAXIS_TRANSDUC_2"/>
    <property type="match status" value="1"/>
</dbReference>
<dbReference type="Gene3D" id="3.30.450.20">
    <property type="entry name" value="PAS domain"/>
    <property type="match status" value="2"/>
</dbReference>
<dbReference type="SUPFAM" id="SSF55785">
    <property type="entry name" value="PYP-like sensor domain (PAS domain)"/>
    <property type="match status" value="2"/>
</dbReference>
<evidence type="ECO:0000259" key="4">
    <source>
        <dbReference type="PROSITE" id="PS50113"/>
    </source>
</evidence>
<dbReference type="Pfam" id="PF13426">
    <property type="entry name" value="PAS_9"/>
    <property type="match status" value="1"/>
</dbReference>